<name>A0ABP4IG43_9PSEU</name>
<dbReference type="Pfam" id="PF12079">
    <property type="entry name" value="DUF3558"/>
    <property type="match status" value="1"/>
</dbReference>
<sequence>MLAALAVLAGCGAAAVLPGATARDFPANHCSLVPEQELAGLGLTGPGRPVPPPGIGCRWDPATSGPGSSSGVPGPGATAPVVLVGAPEPGDYRRMVEVLRGQDGPGGPGGRAAVDVDVAGRTGVQLELGGVGCSVVADLDPGVVVVTTGAGCDAARAIAGVAADNAG</sequence>
<feature type="region of interest" description="Disordered" evidence="1">
    <location>
        <begin position="41"/>
        <end position="79"/>
    </location>
</feature>
<keyword evidence="4" id="KW-1185">Reference proteome</keyword>
<evidence type="ECO:0000256" key="1">
    <source>
        <dbReference type="SAM" id="MobiDB-lite"/>
    </source>
</evidence>
<evidence type="ECO:0000256" key="2">
    <source>
        <dbReference type="SAM" id="SignalP"/>
    </source>
</evidence>
<accession>A0ABP4IG43</accession>
<dbReference type="Proteomes" id="UP001501414">
    <property type="component" value="Unassembled WGS sequence"/>
</dbReference>
<organism evidence="3 4">
    <name type="scientific">Pseudonocardia kongjuensis</name>
    <dbReference type="NCBI Taxonomy" id="102227"/>
    <lineage>
        <taxon>Bacteria</taxon>
        <taxon>Bacillati</taxon>
        <taxon>Actinomycetota</taxon>
        <taxon>Actinomycetes</taxon>
        <taxon>Pseudonocardiales</taxon>
        <taxon>Pseudonocardiaceae</taxon>
        <taxon>Pseudonocardia</taxon>
    </lineage>
</organism>
<feature type="chain" id="PRO_5045869991" description="DUF3558 domain-containing protein" evidence="2">
    <location>
        <begin position="23"/>
        <end position="167"/>
    </location>
</feature>
<gene>
    <name evidence="3" type="ORF">GCM10009613_29960</name>
</gene>
<evidence type="ECO:0000313" key="4">
    <source>
        <dbReference type="Proteomes" id="UP001501414"/>
    </source>
</evidence>
<dbReference type="InterPro" id="IPR024520">
    <property type="entry name" value="DUF3558"/>
</dbReference>
<comment type="caution">
    <text evidence="3">The sequence shown here is derived from an EMBL/GenBank/DDBJ whole genome shotgun (WGS) entry which is preliminary data.</text>
</comment>
<feature type="signal peptide" evidence="2">
    <location>
        <begin position="1"/>
        <end position="22"/>
    </location>
</feature>
<protein>
    <recommendedName>
        <fullName evidence="5">DUF3558 domain-containing protein</fullName>
    </recommendedName>
</protein>
<feature type="compositionally biased region" description="Low complexity" evidence="1">
    <location>
        <begin position="61"/>
        <end position="79"/>
    </location>
</feature>
<evidence type="ECO:0000313" key="3">
    <source>
        <dbReference type="EMBL" id="GAA1390014.1"/>
    </source>
</evidence>
<proteinExistence type="predicted"/>
<evidence type="ECO:0008006" key="5">
    <source>
        <dbReference type="Google" id="ProtNLM"/>
    </source>
</evidence>
<keyword evidence="2" id="KW-0732">Signal</keyword>
<dbReference type="EMBL" id="BAAAJK010000010">
    <property type="protein sequence ID" value="GAA1390014.1"/>
    <property type="molecule type" value="Genomic_DNA"/>
</dbReference>
<reference evidence="4" key="1">
    <citation type="journal article" date="2019" name="Int. J. Syst. Evol. Microbiol.">
        <title>The Global Catalogue of Microorganisms (GCM) 10K type strain sequencing project: providing services to taxonomists for standard genome sequencing and annotation.</title>
        <authorList>
            <consortium name="The Broad Institute Genomics Platform"/>
            <consortium name="The Broad Institute Genome Sequencing Center for Infectious Disease"/>
            <person name="Wu L."/>
            <person name="Ma J."/>
        </authorList>
    </citation>
    <scope>NUCLEOTIDE SEQUENCE [LARGE SCALE GENOMIC DNA]</scope>
    <source>
        <strain evidence="4">JCM 11896</strain>
    </source>
</reference>